<comment type="caution">
    <text evidence="2">The sequence shown here is derived from an EMBL/GenBank/DDBJ whole genome shotgun (WGS) entry which is preliminary data.</text>
</comment>
<proteinExistence type="predicted"/>
<gene>
    <name evidence="2" type="ORF">EV668_3972</name>
</gene>
<evidence type="ECO:0000256" key="1">
    <source>
        <dbReference type="ARBA" id="ARBA00022649"/>
    </source>
</evidence>
<evidence type="ECO:0000313" key="3">
    <source>
        <dbReference type="Proteomes" id="UP000295122"/>
    </source>
</evidence>
<dbReference type="RefSeq" id="WP_133773314.1">
    <property type="nucleotide sequence ID" value="NZ_SNZR01000015.1"/>
</dbReference>
<dbReference type="OrthoDB" id="7191115at2"/>
<dbReference type="Pfam" id="PF07362">
    <property type="entry name" value="CcdA"/>
    <property type="match status" value="1"/>
</dbReference>
<accession>A0A4R7BR02</accession>
<keyword evidence="3" id="KW-1185">Reference proteome</keyword>
<dbReference type="Proteomes" id="UP000295122">
    <property type="component" value="Unassembled WGS sequence"/>
</dbReference>
<reference evidence="2 3" key="1">
    <citation type="submission" date="2019-03" db="EMBL/GenBank/DDBJ databases">
        <title>Genomic Encyclopedia of Type Strains, Phase IV (KMG-IV): sequencing the most valuable type-strain genomes for metagenomic binning, comparative biology and taxonomic classification.</title>
        <authorList>
            <person name="Goeker M."/>
        </authorList>
    </citation>
    <scope>NUCLEOTIDE SEQUENCE [LARGE SCALE GENOMIC DNA]</scope>
    <source>
        <strain evidence="2 3">DSM 25903</strain>
    </source>
</reference>
<sequence length="80" mass="9259">MNLRRQPVQREAVELQLDGALMADAKALGLDAAGVMEDALRESVAAEKARRWREENAEAIRRSNERVERDGLWCDEYRRF</sequence>
<dbReference type="EMBL" id="SNZR01000015">
    <property type="protein sequence ID" value="TDR88104.1"/>
    <property type="molecule type" value="Genomic_DNA"/>
</dbReference>
<name>A0A4R7BR02_9HYPH</name>
<dbReference type="InterPro" id="IPR009956">
    <property type="entry name" value="Post-segregation_anti-tox_CcdA"/>
</dbReference>
<keyword evidence="1" id="KW-1277">Toxin-antitoxin system</keyword>
<dbReference type="AlphaFoldDB" id="A0A4R7BR02"/>
<protein>
    <submittedName>
        <fullName evidence="2">Antitoxin CcdA</fullName>
    </submittedName>
</protein>
<evidence type="ECO:0000313" key="2">
    <source>
        <dbReference type="EMBL" id="TDR88104.1"/>
    </source>
</evidence>
<organism evidence="2 3">
    <name type="scientific">Enterovirga rhinocerotis</name>
    <dbReference type="NCBI Taxonomy" id="1339210"/>
    <lineage>
        <taxon>Bacteria</taxon>
        <taxon>Pseudomonadati</taxon>
        <taxon>Pseudomonadota</taxon>
        <taxon>Alphaproteobacteria</taxon>
        <taxon>Hyphomicrobiales</taxon>
        <taxon>Methylobacteriaceae</taxon>
        <taxon>Enterovirga</taxon>
    </lineage>
</organism>